<reference evidence="2 3" key="1">
    <citation type="submission" date="2019-04" db="EMBL/GenBank/DDBJ databases">
        <authorList>
            <person name="Alioto T."/>
            <person name="Alioto T."/>
        </authorList>
    </citation>
    <scope>NUCLEOTIDE SEQUENCE [LARGE SCALE GENOMIC DNA]</scope>
</reference>
<accession>A0A5E4AML1</accession>
<dbReference type="EMBL" id="WJEC01006467">
    <property type="protein sequence ID" value="KAF7472965.1"/>
    <property type="molecule type" value="Genomic_DNA"/>
</dbReference>
<reference evidence="1" key="2">
    <citation type="submission" date="2020-08" db="EMBL/GenBank/DDBJ databases">
        <authorList>
            <person name="Shumante A."/>
            <person name="Zimin A.V."/>
            <person name="Puiu D."/>
            <person name="Salzberg S.L."/>
        </authorList>
    </citation>
    <scope>NUCLEOTIDE SEQUENCE</scope>
    <source>
        <strain evidence="1">WC2-LM</strain>
        <tissue evidence="1">Liver</tissue>
    </source>
</reference>
<dbReference type="Proteomes" id="UP000335636">
    <property type="component" value="Unassembled WGS sequence"/>
</dbReference>
<dbReference type="AlphaFoldDB" id="A0A5E4AML1"/>
<name>A0A5E4AML1_MARMO</name>
<evidence type="ECO:0000313" key="2">
    <source>
        <dbReference type="EMBL" id="VTJ58693.1"/>
    </source>
</evidence>
<protein>
    <submittedName>
        <fullName evidence="2">Uncharacterized protein</fullName>
    </submittedName>
</protein>
<proteinExistence type="predicted"/>
<organism evidence="2 3">
    <name type="scientific">Marmota monax</name>
    <name type="common">Woodchuck</name>
    <dbReference type="NCBI Taxonomy" id="9995"/>
    <lineage>
        <taxon>Eukaryota</taxon>
        <taxon>Metazoa</taxon>
        <taxon>Chordata</taxon>
        <taxon>Craniata</taxon>
        <taxon>Vertebrata</taxon>
        <taxon>Euteleostomi</taxon>
        <taxon>Mammalia</taxon>
        <taxon>Eutheria</taxon>
        <taxon>Euarchontoglires</taxon>
        <taxon>Glires</taxon>
        <taxon>Rodentia</taxon>
        <taxon>Sciuromorpha</taxon>
        <taxon>Sciuridae</taxon>
        <taxon>Xerinae</taxon>
        <taxon>Marmotini</taxon>
        <taxon>Marmota</taxon>
    </lineage>
</organism>
<evidence type="ECO:0000313" key="3">
    <source>
        <dbReference type="Proteomes" id="UP000335636"/>
    </source>
</evidence>
<evidence type="ECO:0000313" key="1">
    <source>
        <dbReference type="EMBL" id="KAF7472965.1"/>
    </source>
</evidence>
<keyword evidence="3" id="KW-1185">Reference proteome</keyword>
<sequence>MPKDDSTQEVLECSRGSSKWSLKNLMTVPQASDVGAIKYTEFNTICSFRHSPGVLKCIPYSHDLNTIIKISTRKT</sequence>
<dbReference type="Proteomes" id="UP000662637">
    <property type="component" value="Unassembled WGS sequence"/>
</dbReference>
<gene>
    <name evidence="1" type="ORF">GHT09_016277</name>
    <name evidence="2" type="ORF">MONAX_5E027233</name>
</gene>
<dbReference type="EMBL" id="CABDUW010000106">
    <property type="protein sequence ID" value="VTJ58693.1"/>
    <property type="molecule type" value="Genomic_DNA"/>
</dbReference>